<proteinExistence type="predicted"/>
<accession>A0A4P6ZXI4</accession>
<name>A0A4P6ZXI4_9BACL</name>
<dbReference type="Proteomes" id="UP000294292">
    <property type="component" value="Chromosome"/>
</dbReference>
<sequence>MSMEWFNRVSGELQDNLKSICEKYDQTGHMTIDQSAKHPRIEFFIEKDDDDRDYFCTLLFDPHNEEFYVESFDLDFEQPARIILADIEDVIDAVHESFHTFMNDESEVYFVDEIDHKEDYLLEDEEGEFYIGEVLDEEDTLEEITVDWETPEVTAFQIADEVEVTYQFGLDSTNGNGVLRRVNRIWTDEAELYEDESTFTFTKEEASTIIAMIASHMDTITGYNDHLIQ</sequence>
<protein>
    <submittedName>
        <fullName evidence="1">Uncharacterized protein</fullName>
    </submittedName>
</protein>
<dbReference type="RefSeq" id="WP_134208964.1">
    <property type="nucleotide sequence ID" value="NZ_CP038015.1"/>
</dbReference>
<dbReference type="OrthoDB" id="2964701at2"/>
<keyword evidence="2" id="KW-1185">Reference proteome</keyword>
<dbReference type="AlphaFoldDB" id="A0A4P6ZXI4"/>
<evidence type="ECO:0000313" key="1">
    <source>
        <dbReference type="EMBL" id="QBP40226.1"/>
    </source>
</evidence>
<organism evidence="1 2">
    <name type="scientific">Paenisporosarcina antarctica</name>
    <dbReference type="NCBI Taxonomy" id="417367"/>
    <lineage>
        <taxon>Bacteria</taxon>
        <taxon>Bacillati</taxon>
        <taxon>Bacillota</taxon>
        <taxon>Bacilli</taxon>
        <taxon>Bacillales</taxon>
        <taxon>Caryophanaceae</taxon>
        <taxon>Paenisporosarcina</taxon>
    </lineage>
</organism>
<evidence type="ECO:0000313" key="2">
    <source>
        <dbReference type="Proteomes" id="UP000294292"/>
    </source>
</evidence>
<dbReference type="EMBL" id="CP038015">
    <property type="protein sequence ID" value="QBP40226.1"/>
    <property type="molecule type" value="Genomic_DNA"/>
</dbReference>
<gene>
    <name evidence="1" type="ORF">E2636_03260</name>
</gene>
<reference evidence="1 2" key="1">
    <citation type="submission" date="2019-03" db="EMBL/GenBank/DDBJ databases">
        <title>Complete genome sequence of Paenisporosarcina antarctica CGMCC 1.6503T.</title>
        <authorList>
            <person name="Rong J.-C."/>
            <person name="Chi N.-Y."/>
            <person name="Zhang Q.-F."/>
        </authorList>
    </citation>
    <scope>NUCLEOTIDE SEQUENCE [LARGE SCALE GENOMIC DNA]</scope>
    <source>
        <strain evidence="1 2">CGMCC 1.6503</strain>
    </source>
</reference>
<dbReference type="KEGG" id="panc:E2636_03260"/>